<evidence type="ECO:0000256" key="3">
    <source>
        <dbReference type="ARBA" id="ARBA00022989"/>
    </source>
</evidence>
<dbReference type="GO" id="GO:0016020">
    <property type="term" value="C:membrane"/>
    <property type="evidence" value="ECO:0007669"/>
    <property type="project" value="UniProtKB-SubCell"/>
</dbReference>
<dbReference type="InterPro" id="IPR050598">
    <property type="entry name" value="AminoAcid_Transporter"/>
</dbReference>
<evidence type="ECO:0000313" key="7">
    <source>
        <dbReference type="EMBL" id="PMD57432.1"/>
    </source>
</evidence>
<feature type="transmembrane region" description="Helical" evidence="6">
    <location>
        <begin position="466"/>
        <end position="484"/>
    </location>
</feature>
<dbReference type="Gene3D" id="1.20.1740.10">
    <property type="entry name" value="Amino acid/polyamine transporter I"/>
    <property type="match status" value="1"/>
</dbReference>
<proteinExistence type="predicted"/>
<evidence type="ECO:0000313" key="8">
    <source>
        <dbReference type="Proteomes" id="UP000235371"/>
    </source>
</evidence>
<feature type="transmembrane region" description="Helical" evidence="6">
    <location>
        <begin position="217"/>
        <end position="235"/>
    </location>
</feature>
<evidence type="ECO:0008006" key="9">
    <source>
        <dbReference type="Google" id="ProtNLM"/>
    </source>
</evidence>
<evidence type="ECO:0000256" key="6">
    <source>
        <dbReference type="SAM" id="Phobius"/>
    </source>
</evidence>
<dbReference type="GO" id="GO:0015179">
    <property type="term" value="F:L-amino acid transmembrane transporter activity"/>
    <property type="evidence" value="ECO:0007669"/>
    <property type="project" value="TreeGrafter"/>
</dbReference>
<name>A0A2J6T340_9HELO</name>
<keyword evidence="8" id="KW-1185">Reference proteome</keyword>
<dbReference type="AlphaFoldDB" id="A0A2J6T340"/>
<accession>A0A2J6T340</accession>
<sequence>MANDRADDMGRWTFEPTFAPQGATVQPDGTITSEEIPLEHIHGSEHNIQSPGDVSQVATAPNLPGQGNGLISDVVPHIEPVEHRHDPTLPLNSRDVCAFIVNKMIGTGIFIQPPAVLLFTQSKVEALFLWVLGFLYTLVRRRVNLCKHYALGTHNSQLSLNEQLDETLPTPRLLAYTVYTFYFVLMYNTATNSMQLANQVLISANFRNPTFEPDGRLLRFIAIVSFSFFCLLHYFSGHAGRKLNQVLAFFKVCLLVIVFFAGLVRASHHYTADWTKPSNPDRSSSATAFLLIVFSYTGWENATFVTGEIANHRILRDGFVSAILIVGILYILVNLVFLLAVPYSALIGPNAITAYVPLFFGGGLKAKLTWSILISISASGSLLSVIYTCARVKQVIGMSNIIPWSKWWKSTSPVPPPRQRSEGRSERPTPKGGLILHWIFSVVLISATSGMYNIDEAIGFPGGLQAYASGWVGIFISIGFPFLFPSKDFLFMKARQIPLPTIRTWSQPVVSVLVRSPFAKGFFSFVYFGFNVYIVTVPLLGPYQDANGTKLEVKGWYYILIVGCIFTAAMVYYYLAFGYRQTFDATRNIIQPKRSIVRAARGCPLLHEEQVHDPQYGVRRWVEIEYVDPKPSYIYWFFGGSKNEHYPNSAIVDVWNHLMGR</sequence>
<comment type="subcellular location">
    <subcellularLocation>
        <location evidence="1">Membrane</location>
        <topology evidence="1">Multi-pass membrane protein</topology>
    </subcellularLocation>
</comment>
<organism evidence="7 8">
    <name type="scientific">Hyaloscypha bicolor E</name>
    <dbReference type="NCBI Taxonomy" id="1095630"/>
    <lineage>
        <taxon>Eukaryota</taxon>
        <taxon>Fungi</taxon>
        <taxon>Dikarya</taxon>
        <taxon>Ascomycota</taxon>
        <taxon>Pezizomycotina</taxon>
        <taxon>Leotiomycetes</taxon>
        <taxon>Helotiales</taxon>
        <taxon>Hyaloscyphaceae</taxon>
        <taxon>Hyaloscypha</taxon>
        <taxon>Hyaloscypha bicolor</taxon>
    </lineage>
</organism>
<feature type="transmembrane region" description="Helical" evidence="6">
    <location>
        <begin position="368"/>
        <end position="390"/>
    </location>
</feature>
<reference evidence="7 8" key="1">
    <citation type="submission" date="2016-04" db="EMBL/GenBank/DDBJ databases">
        <title>A degradative enzymes factory behind the ericoid mycorrhizal symbiosis.</title>
        <authorList>
            <consortium name="DOE Joint Genome Institute"/>
            <person name="Martino E."/>
            <person name="Morin E."/>
            <person name="Grelet G."/>
            <person name="Kuo A."/>
            <person name="Kohler A."/>
            <person name="Daghino S."/>
            <person name="Barry K."/>
            <person name="Choi C."/>
            <person name="Cichocki N."/>
            <person name="Clum A."/>
            <person name="Copeland A."/>
            <person name="Hainaut M."/>
            <person name="Haridas S."/>
            <person name="Labutti K."/>
            <person name="Lindquist E."/>
            <person name="Lipzen A."/>
            <person name="Khouja H.-R."/>
            <person name="Murat C."/>
            <person name="Ohm R."/>
            <person name="Olson A."/>
            <person name="Spatafora J."/>
            <person name="Veneault-Fourrey C."/>
            <person name="Henrissat B."/>
            <person name="Grigoriev I."/>
            <person name="Martin F."/>
            <person name="Perotto S."/>
        </authorList>
    </citation>
    <scope>NUCLEOTIDE SEQUENCE [LARGE SCALE GENOMIC DNA]</scope>
    <source>
        <strain evidence="7 8">E</strain>
    </source>
</reference>
<dbReference type="PANTHER" id="PTHR11785:SF382">
    <property type="entry name" value="LOW-AFFINITY METHIONINE PERMEASE"/>
    <property type="match status" value="1"/>
</dbReference>
<dbReference type="InterPro" id="IPR002293">
    <property type="entry name" value="AA/rel_permease1"/>
</dbReference>
<keyword evidence="3 6" id="KW-1133">Transmembrane helix</keyword>
<feature type="transmembrane region" description="Helical" evidence="6">
    <location>
        <begin position="555"/>
        <end position="575"/>
    </location>
</feature>
<feature type="region of interest" description="Disordered" evidence="5">
    <location>
        <begin position="1"/>
        <end position="24"/>
    </location>
</feature>
<feature type="transmembrane region" description="Helical" evidence="6">
    <location>
        <begin position="434"/>
        <end position="454"/>
    </location>
</feature>
<keyword evidence="4 6" id="KW-0472">Membrane</keyword>
<gene>
    <name evidence="7" type="ORF">K444DRAFT_665778</name>
</gene>
<evidence type="ECO:0000256" key="4">
    <source>
        <dbReference type="ARBA" id="ARBA00023136"/>
    </source>
</evidence>
<feature type="compositionally biased region" description="Basic and acidic residues" evidence="5">
    <location>
        <begin position="1"/>
        <end position="10"/>
    </location>
</feature>
<dbReference type="Proteomes" id="UP000235371">
    <property type="component" value="Unassembled WGS sequence"/>
</dbReference>
<dbReference type="InParanoid" id="A0A2J6T340"/>
<evidence type="ECO:0000256" key="1">
    <source>
        <dbReference type="ARBA" id="ARBA00004141"/>
    </source>
</evidence>
<evidence type="ECO:0000256" key="5">
    <source>
        <dbReference type="SAM" id="MobiDB-lite"/>
    </source>
</evidence>
<dbReference type="RefSeq" id="XP_024734336.1">
    <property type="nucleotide sequence ID" value="XM_024887115.1"/>
</dbReference>
<feature type="transmembrane region" description="Helical" evidence="6">
    <location>
        <begin position="522"/>
        <end position="543"/>
    </location>
</feature>
<dbReference type="Pfam" id="PF13520">
    <property type="entry name" value="AA_permease_2"/>
    <property type="match status" value="1"/>
</dbReference>
<dbReference type="OrthoDB" id="5982228at2759"/>
<evidence type="ECO:0000256" key="2">
    <source>
        <dbReference type="ARBA" id="ARBA00022692"/>
    </source>
</evidence>
<dbReference type="PANTHER" id="PTHR11785">
    <property type="entry name" value="AMINO ACID TRANSPORTER"/>
    <property type="match status" value="1"/>
</dbReference>
<dbReference type="GeneID" id="36595191"/>
<feature type="transmembrane region" description="Helical" evidence="6">
    <location>
        <begin position="319"/>
        <end position="348"/>
    </location>
</feature>
<dbReference type="STRING" id="1095630.A0A2J6T340"/>
<feature type="transmembrane region" description="Helical" evidence="6">
    <location>
        <begin position="247"/>
        <end position="266"/>
    </location>
</feature>
<feature type="transmembrane region" description="Helical" evidence="6">
    <location>
        <begin position="286"/>
        <end position="307"/>
    </location>
</feature>
<dbReference type="EMBL" id="KZ613847">
    <property type="protein sequence ID" value="PMD57432.1"/>
    <property type="molecule type" value="Genomic_DNA"/>
</dbReference>
<protein>
    <recommendedName>
        <fullName evidence="9">Amino acid transporter transmembrane domain-containing protein</fullName>
    </recommendedName>
</protein>
<keyword evidence="2 6" id="KW-0812">Transmembrane</keyword>